<keyword evidence="5" id="KW-0812">Transmembrane</keyword>
<name>A0A0B7F4M6_THACB</name>
<dbReference type="AlphaFoldDB" id="A0A0B7F4M6"/>
<keyword evidence="5" id="KW-0472">Membrane</keyword>
<dbReference type="OrthoDB" id="264354at2759"/>
<dbReference type="Pfam" id="PF12906">
    <property type="entry name" value="RINGv"/>
    <property type="match status" value="1"/>
</dbReference>
<dbReference type="PROSITE" id="PS51292">
    <property type="entry name" value="ZF_RING_CH"/>
    <property type="match status" value="1"/>
</dbReference>
<dbReference type="PANTHER" id="PTHR46347">
    <property type="entry name" value="RING/FYVE/PHD ZINC FINGER SUPERFAMILY PROTEIN"/>
    <property type="match status" value="1"/>
</dbReference>
<dbReference type="SUPFAM" id="SSF57850">
    <property type="entry name" value="RING/U-box"/>
    <property type="match status" value="1"/>
</dbReference>
<dbReference type="GO" id="GO:0008270">
    <property type="term" value="F:zinc ion binding"/>
    <property type="evidence" value="ECO:0007669"/>
    <property type="project" value="UniProtKB-KW"/>
</dbReference>
<dbReference type="PANTHER" id="PTHR46347:SF1">
    <property type="entry name" value="RING_FYVE_PHD ZINC FINGER SUPERFAMILY PROTEIN"/>
    <property type="match status" value="1"/>
</dbReference>
<evidence type="ECO:0000313" key="8">
    <source>
        <dbReference type="Proteomes" id="UP000059188"/>
    </source>
</evidence>
<feature type="transmembrane region" description="Helical" evidence="5">
    <location>
        <begin position="222"/>
        <end position="239"/>
    </location>
</feature>
<gene>
    <name evidence="7" type="ORF">RSOLAG1IB_01041</name>
</gene>
<dbReference type="STRING" id="1108050.A0A0B7F4M6"/>
<keyword evidence="2" id="KW-0863">Zinc-finger</keyword>
<dbReference type="EMBL" id="LN679100">
    <property type="protein sequence ID" value="CEL52500.1"/>
    <property type="molecule type" value="Genomic_DNA"/>
</dbReference>
<protein>
    <recommendedName>
        <fullName evidence="6">RING-CH-type domain-containing protein</fullName>
    </recommendedName>
</protein>
<dbReference type="Proteomes" id="UP000059188">
    <property type="component" value="Unassembled WGS sequence"/>
</dbReference>
<evidence type="ECO:0000256" key="3">
    <source>
        <dbReference type="ARBA" id="ARBA00022833"/>
    </source>
</evidence>
<dbReference type="SMART" id="SM00744">
    <property type="entry name" value="RINGv"/>
    <property type="match status" value="1"/>
</dbReference>
<evidence type="ECO:0000259" key="6">
    <source>
        <dbReference type="PROSITE" id="PS51292"/>
    </source>
</evidence>
<feature type="transmembrane region" description="Helical" evidence="5">
    <location>
        <begin position="455"/>
        <end position="475"/>
    </location>
</feature>
<organism evidence="7 8">
    <name type="scientific">Thanatephorus cucumeris (strain AG1-IB / isolate 7/3/14)</name>
    <name type="common">Lettuce bottom rot fungus</name>
    <name type="synonym">Rhizoctonia solani</name>
    <dbReference type="NCBI Taxonomy" id="1108050"/>
    <lineage>
        <taxon>Eukaryota</taxon>
        <taxon>Fungi</taxon>
        <taxon>Dikarya</taxon>
        <taxon>Basidiomycota</taxon>
        <taxon>Agaricomycotina</taxon>
        <taxon>Agaricomycetes</taxon>
        <taxon>Cantharellales</taxon>
        <taxon>Ceratobasidiaceae</taxon>
        <taxon>Rhizoctonia</taxon>
        <taxon>Rhizoctonia solani AG-1</taxon>
    </lineage>
</organism>
<evidence type="ECO:0000256" key="1">
    <source>
        <dbReference type="ARBA" id="ARBA00022723"/>
    </source>
</evidence>
<dbReference type="InterPro" id="IPR011016">
    <property type="entry name" value="Znf_RING-CH"/>
</dbReference>
<evidence type="ECO:0000256" key="5">
    <source>
        <dbReference type="SAM" id="Phobius"/>
    </source>
</evidence>
<dbReference type="InterPro" id="IPR013083">
    <property type="entry name" value="Znf_RING/FYVE/PHD"/>
</dbReference>
<feature type="compositionally biased region" description="Polar residues" evidence="4">
    <location>
        <begin position="61"/>
        <end position="73"/>
    </location>
</feature>
<keyword evidence="8" id="KW-1185">Reference proteome</keyword>
<keyword evidence="1" id="KW-0479">Metal-binding</keyword>
<feature type="transmembrane region" description="Helical" evidence="5">
    <location>
        <begin position="177"/>
        <end position="202"/>
    </location>
</feature>
<reference evidence="7 8" key="1">
    <citation type="submission" date="2014-11" db="EMBL/GenBank/DDBJ databases">
        <authorList>
            <person name="Wibberg Daniel"/>
        </authorList>
    </citation>
    <scope>NUCLEOTIDE SEQUENCE [LARGE SCALE GENOMIC DNA]</scope>
    <source>
        <strain evidence="7">Rhizoctonia solani AG1-IB 7/3/14</strain>
    </source>
</reference>
<keyword evidence="5" id="KW-1133">Transmembrane helix</keyword>
<feature type="transmembrane region" description="Helical" evidence="5">
    <location>
        <begin position="331"/>
        <end position="360"/>
    </location>
</feature>
<accession>A0A0B7F4M6</accession>
<feature type="region of interest" description="Disordered" evidence="4">
    <location>
        <begin position="1"/>
        <end position="98"/>
    </location>
</feature>
<evidence type="ECO:0000256" key="2">
    <source>
        <dbReference type="ARBA" id="ARBA00022771"/>
    </source>
</evidence>
<feature type="transmembrane region" description="Helical" evidence="5">
    <location>
        <begin position="380"/>
        <end position="400"/>
    </location>
</feature>
<evidence type="ECO:0000256" key="4">
    <source>
        <dbReference type="SAM" id="MobiDB-lite"/>
    </source>
</evidence>
<evidence type="ECO:0000313" key="7">
    <source>
        <dbReference type="EMBL" id="CEL52500.1"/>
    </source>
</evidence>
<dbReference type="CDD" id="cd16495">
    <property type="entry name" value="RING_CH-C4HC3_MARCH"/>
    <property type="match status" value="1"/>
</dbReference>
<sequence>MDEQQRDSAGSSSAVEQHHSTGAAIRSRRYATDVAERIIASDTASDPSVPEDYEHVKAQSDNEPSVPESSCRSTSPPPLATAEPATPVQDSEPAAETKLPEEKQCRICLAGTEEETELGRLISPCLCRGSIRYVHVNCLKQWRTMSQSRSAFWSCPQCGFQYALARTRAVGLANSPVVLSTASMVLFTIIVLLSSYLGTYFASDAEALDKPQMTDQRNSDSFFSASFGGVVISPFDYAYSLDTAKDVFKLAVQTFSDISNLEEEYEFWKKDDEEPDRGDILDNSGYESVHASSKGFKSTVKVPQKTRVKRKFPKQKSRSPPSKFERFMRWFIYRFMTGLGVVGILSFLNLLFSVGLIAPLRLFGGNWTRGQRRAAANDTATLLVLVVIIIGVARAIWLVYKLTRHVAQLLLRRAETAILEVGQVDDDAEPEPWGPFLKRVFRELPGRVRTIPYRLLPNMIIGWIVMALVQGWHAVRNWTRDAVGQIIQVGPQQGVPVVGHQRGIFLGDW</sequence>
<keyword evidence="3" id="KW-0862">Zinc</keyword>
<feature type="domain" description="RING-CH-type" evidence="6">
    <location>
        <begin position="97"/>
        <end position="165"/>
    </location>
</feature>
<dbReference type="Gene3D" id="3.30.40.10">
    <property type="entry name" value="Zinc/RING finger domain, C3HC4 (zinc finger)"/>
    <property type="match status" value="1"/>
</dbReference>
<proteinExistence type="predicted"/>